<organism evidence="1 2">
    <name type="scientific">Smallanthus sonchifolius</name>
    <dbReference type="NCBI Taxonomy" id="185202"/>
    <lineage>
        <taxon>Eukaryota</taxon>
        <taxon>Viridiplantae</taxon>
        <taxon>Streptophyta</taxon>
        <taxon>Embryophyta</taxon>
        <taxon>Tracheophyta</taxon>
        <taxon>Spermatophyta</taxon>
        <taxon>Magnoliopsida</taxon>
        <taxon>eudicotyledons</taxon>
        <taxon>Gunneridae</taxon>
        <taxon>Pentapetalae</taxon>
        <taxon>asterids</taxon>
        <taxon>campanulids</taxon>
        <taxon>Asterales</taxon>
        <taxon>Asteraceae</taxon>
        <taxon>Asteroideae</taxon>
        <taxon>Heliantheae alliance</taxon>
        <taxon>Millerieae</taxon>
        <taxon>Smallanthus</taxon>
    </lineage>
</organism>
<keyword evidence="2" id="KW-1185">Reference proteome</keyword>
<dbReference type="Proteomes" id="UP001056120">
    <property type="component" value="Linkage Group LG14"/>
</dbReference>
<accession>A0ACB9GP09</accession>
<proteinExistence type="predicted"/>
<sequence>MDESIQTEQQRLTLVTRKPCFGLPTACPSCLPVYIYLKLANVPFDLCYNLTFPDSDQIPYVDSDTYVAYNNEKGGVIESLKEDNIVNLDSEVQNLPEWVSAIAMINSWLSDAILYELWVGSDGSSAHKIYYSDLPWPIGKVLYLKQVYNVKQLLGISKDNAERREEEIYRRATIAYKALSTRLGEDSFFSDNRPTSLDAIFLGHALITLYALPETSVLRGKLLEQANLVLYADKHKAQLLDASSSSSSDPSSSSSVPRRGPSNWSSKPKSQPKRERTQEEKNFRRKAKYFLITQMVAVLVFLSLLGGSDDTEADDADGDEGFDYE</sequence>
<name>A0ACB9GP09_9ASTR</name>
<gene>
    <name evidence="1" type="ORF">L1987_43820</name>
</gene>
<comment type="caution">
    <text evidence="1">The sequence shown here is derived from an EMBL/GenBank/DDBJ whole genome shotgun (WGS) entry which is preliminary data.</text>
</comment>
<reference evidence="2" key="1">
    <citation type="journal article" date="2022" name="Mol. Ecol. Resour.">
        <title>The genomes of chicory, endive, great burdock and yacon provide insights into Asteraceae palaeo-polyploidization history and plant inulin production.</title>
        <authorList>
            <person name="Fan W."/>
            <person name="Wang S."/>
            <person name="Wang H."/>
            <person name="Wang A."/>
            <person name="Jiang F."/>
            <person name="Liu H."/>
            <person name="Zhao H."/>
            <person name="Xu D."/>
            <person name="Zhang Y."/>
        </authorList>
    </citation>
    <scope>NUCLEOTIDE SEQUENCE [LARGE SCALE GENOMIC DNA]</scope>
    <source>
        <strain evidence="2">cv. Yunnan</strain>
    </source>
</reference>
<evidence type="ECO:0000313" key="2">
    <source>
        <dbReference type="Proteomes" id="UP001056120"/>
    </source>
</evidence>
<dbReference type="EMBL" id="CM042031">
    <property type="protein sequence ID" value="KAI3784715.1"/>
    <property type="molecule type" value="Genomic_DNA"/>
</dbReference>
<evidence type="ECO:0000313" key="1">
    <source>
        <dbReference type="EMBL" id="KAI3784715.1"/>
    </source>
</evidence>
<protein>
    <submittedName>
        <fullName evidence="1">Uncharacterized protein</fullName>
    </submittedName>
</protein>
<reference evidence="1 2" key="2">
    <citation type="journal article" date="2022" name="Mol. Ecol. Resour.">
        <title>The genomes of chicory, endive, great burdock and yacon provide insights into Asteraceae paleo-polyploidization history and plant inulin production.</title>
        <authorList>
            <person name="Fan W."/>
            <person name="Wang S."/>
            <person name="Wang H."/>
            <person name="Wang A."/>
            <person name="Jiang F."/>
            <person name="Liu H."/>
            <person name="Zhao H."/>
            <person name="Xu D."/>
            <person name="Zhang Y."/>
        </authorList>
    </citation>
    <scope>NUCLEOTIDE SEQUENCE [LARGE SCALE GENOMIC DNA]</scope>
    <source>
        <strain evidence="2">cv. Yunnan</strain>
        <tissue evidence="1">Leaves</tissue>
    </source>
</reference>